<reference evidence="1" key="1">
    <citation type="submission" date="2023-04" db="EMBL/GenBank/DDBJ databases">
        <title>A chromosome-level genome assembly of the parasitoid wasp Eretmocerus hayati.</title>
        <authorList>
            <person name="Zhong Y."/>
            <person name="Liu S."/>
            <person name="Liu Y."/>
        </authorList>
    </citation>
    <scope>NUCLEOTIDE SEQUENCE</scope>
    <source>
        <strain evidence="1">ZJU_SS_LIU_2023</strain>
    </source>
</reference>
<proteinExistence type="predicted"/>
<name>A0ACC2NZM2_9HYME</name>
<gene>
    <name evidence="1" type="ORF">QAD02_011428</name>
</gene>
<keyword evidence="2" id="KW-1185">Reference proteome</keyword>
<evidence type="ECO:0000313" key="1">
    <source>
        <dbReference type="EMBL" id="KAJ8675642.1"/>
    </source>
</evidence>
<evidence type="ECO:0000313" key="2">
    <source>
        <dbReference type="Proteomes" id="UP001239111"/>
    </source>
</evidence>
<dbReference type="EMBL" id="CM056742">
    <property type="protein sequence ID" value="KAJ8675642.1"/>
    <property type="molecule type" value="Genomic_DNA"/>
</dbReference>
<organism evidence="1 2">
    <name type="scientific">Eretmocerus hayati</name>
    <dbReference type="NCBI Taxonomy" id="131215"/>
    <lineage>
        <taxon>Eukaryota</taxon>
        <taxon>Metazoa</taxon>
        <taxon>Ecdysozoa</taxon>
        <taxon>Arthropoda</taxon>
        <taxon>Hexapoda</taxon>
        <taxon>Insecta</taxon>
        <taxon>Pterygota</taxon>
        <taxon>Neoptera</taxon>
        <taxon>Endopterygota</taxon>
        <taxon>Hymenoptera</taxon>
        <taxon>Apocrita</taxon>
        <taxon>Proctotrupomorpha</taxon>
        <taxon>Chalcidoidea</taxon>
        <taxon>Aphelinidae</taxon>
        <taxon>Aphelininae</taxon>
        <taxon>Eretmocerus</taxon>
    </lineage>
</organism>
<sequence length="440" mass="49730">MSEKCTVLEKEIDLRDAQLERYENELKIFAEKVDEIAEFKLKHEDLLEERLILKQELVDLLNANKTLEEKLSNQSLVPKSKKQEIVSLFREEYKILQERIDSEWKEKLEKQLEESKKALDTQVHFKMELMKIYLNAQYIGNKYLIAGHVAQCYTALEILTGVNNWMQQTMGFPVVTDASTWITRLSILQKIEADQETEYSKLVACLNCDATQKLQLFDVTLKKPEFPAAPNQTLGSIMRNVLTALYNDQRAIIQHLMRESMSQRMAQNRALPYDFGSHSSSGWGMNTPIPRTQGIDSPSRVLVQAFQNTGISHPYVQQQHSANYSNAPSSISLVSASSSQSSRKSSLSEQLCFSAKSSTNSSIASDPLSHESKIVGETAMNRKDDFSVEETNSIGKVILGRGDAHWTDDTPTKTDSNSTEECDDTSEAWARLASQIDKLA</sequence>
<accession>A0ACC2NZM2</accession>
<protein>
    <submittedName>
        <fullName evidence="1">Uncharacterized protein</fullName>
    </submittedName>
</protein>
<dbReference type="Proteomes" id="UP001239111">
    <property type="component" value="Chromosome 2"/>
</dbReference>
<comment type="caution">
    <text evidence="1">The sequence shown here is derived from an EMBL/GenBank/DDBJ whole genome shotgun (WGS) entry which is preliminary data.</text>
</comment>